<reference evidence="2" key="1">
    <citation type="journal article" date="2023" name="Mol. Phylogenet. Evol.">
        <title>Genome-scale phylogeny and comparative genomics of the fungal order Sordariales.</title>
        <authorList>
            <person name="Hensen N."/>
            <person name="Bonometti L."/>
            <person name="Westerberg I."/>
            <person name="Brannstrom I.O."/>
            <person name="Guillou S."/>
            <person name="Cros-Aarteil S."/>
            <person name="Calhoun S."/>
            <person name="Haridas S."/>
            <person name="Kuo A."/>
            <person name="Mondo S."/>
            <person name="Pangilinan J."/>
            <person name="Riley R."/>
            <person name="LaButti K."/>
            <person name="Andreopoulos B."/>
            <person name="Lipzen A."/>
            <person name="Chen C."/>
            <person name="Yan M."/>
            <person name="Daum C."/>
            <person name="Ng V."/>
            <person name="Clum A."/>
            <person name="Steindorff A."/>
            <person name="Ohm R.A."/>
            <person name="Martin F."/>
            <person name="Silar P."/>
            <person name="Natvig D.O."/>
            <person name="Lalanne C."/>
            <person name="Gautier V."/>
            <person name="Ament-Velasquez S.L."/>
            <person name="Kruys A."/>
            <person name="Hutchinson M.I."/>
            <person name="Powell A.J."/>
            <person name="Barry K."/>
            <person name="Miller A.N."/>
            <person name="Grigoriev I.V."/>
            <person name="Debuchy R."/>
            <person name="Gladieux P."/>
            <person name="Hiltunen Thoren M."/>
            <person name="Johannesson H."/>
        </authorList>
    </citation>
    <scope>NUCLEOTIDE SEQUENCE</scope>
    <source>
        <strain evidence="2">PSN309</strain>
    </source>
</reference>
<proteinExistence type="predicted"/>
<dbReference type="AlphaFoldDB" id="A0AAN7ACK1"/>
<protein>
    <submittedName>
        <fullName evidence="2">Uncharacterized protein</fullName>
    </submittedName>
</protein>
<accession>A0AAN7ACK1</accession>
<gene>
    <name evidence="2" type="ORF">QBC35DRAFT_396411</name>
</gene>
<keyword evidence="1" id="KW-0472">Membrane</keyword>
<keyword evidence="1" id="KW-1133">Transmembrane helix</keyword>
<evidence type="ECO:0000256" key="1">
    <source>
        <dbReference type="SAM" id="Phobius"/>
    </source>
</evidence>
<sequence length="271" mass="28957">MLDSVLTCPSGGNFYVCNGKKTEFIGCCTVNPCGDETGGCPIKNIRASSFSPDYFSTLPPQSCSHDSGSSLWYTCNFTTPPFLGCCRENPCNTGCVQANLVQAVLATDPEARAAFLTAISADARTVLPTHSLYPTVSGSSVLPSISVTTTSSSQQSPHTTFPTTAIIVGASLGGVILLVVVAILMFFWGRRRGRTITTTDRTEGFSVLEVPATRSSDQELLSVAFTPGKSGEMDIQSNRDLATVPPMPDRIYELGNDTQVYRPYRVPDAVN</sequence>
<dbReference type="Proteomes" id="UP001302126">
    <property type="component" value="Unassembled WGS sequence"/>
</dbReference>
<keyword evidence="1" id="KW-0812">Transmembrane</keyword>
<dbReference type="EMBL" id="MU864712">
    <property type="protein sequence ID" value="KAK4182213.1"/>
    <property type="molecule type" value="Genomic_DNA"/>
</dbReference>
<keyword evidence="3" id="KW-1185">Reference proteome</keyword>
<organism evidence="2 3">
    <name type="scientific">Podospora australis</name>
    <dbReference type="NCBI Taxonomy" id="1536484"/>
    <lineage>
        <taxon>Eukaryota</taxon>
        <taxon>Fungi</taxon>
        <taxon>Dikarya</taxon>
        <taxon>Ascomycota</taxon>
        <taxon>Pezizomycotina</taxon>
        <taxon>Sordariomycetes</taxon>
        <taxon>Sordariomycetidae</taxon>
        <taxon>Sordariales</taxon>
        <taxon>Podosporaceae</taxon>
        <taxon>Podospora</taxon>
    </lineage>
</organism>
<evidence type="ECO:0000313" key="3">
    <source>
        <dbReference type="Proteomes" id="UP001302126"/>
    </source>
</evidence>
<evidence type="ECO:0000313" key="2">
    <source>
        <dbReference type="EMBL" id="KAK4182213.1"/>
    </source>
</evidence>
<feature type="transmembrane region" description="Helical" evidence="1">
    <location>
        <begin position="165"/>
        <end position="188"/>
    </location>
</feature>
<comment type="caution">
    <text evidence="2">The sequence shown here is derived from an EMBL/GenBank/DDBJ whole genome shotgun (WGS) entry which is preliminary data.</text>
</comment>
<reference evidence="2" key="2">
    <citation type="submission" date="2023-05" db="EMBL/GenBank/DDBJ databases">
        <authorList>
            <consortium name="Lawrence Berkeley National Laboratory"/>
            <person name="Steindorff A."/>
            <person name="Hensen N."/>
            <person name="Bonometti L."/>
            <person name="Westerberg I."/>
            <person name="Brannstrom I.O."/>
            <person name="Guillou S."/>
            <person name="Cros-Aarteil S."/>
            <person name="Calhoun S."/>
            <person name="Haridas S."/>
            <person name="Kuo A."/>
            <person name="Mondo S."/>
            <person name="Pangilinan J."/>
            <person name="Riley R."/>
            <person name="Labutti K."/>
            <person name="Andreopoulos B."/>
            <person name="Lipzen A."/>
            <person name="Chen C."/>
            <person name="Yanf M."/>
            <person name="Daum C."/>
            <person name="Ng V."/>
            <person name="Clum A."/>
            <person name="Ohm R."/>
            <person name="Martin F."/>
            <person name="Silar P."/>
            <person name="Natvig D."/>
            <person name="Lalanne C."/>
            <person name="Gautier V."/>
            <person name="Ament-Velasquez S.L."/>
            <person name="Kruys A."/>
            <person name="Hutchinson M.I."/>
            <person name="Powell A.J."/>
            <person name="Barry K."/>
            <person name="Miller A.N."/>
            <person name="Grigoriev I.V."/>
            <person name="Debuchy R."/>
            <person name="Gladieux P."/>
            <person name="Thoren M.H."/>
            <person name="Johannesson H."/>
        </authorList>
    </citation>
    <scope>NUCLEOTIDE SEQUENCE</scope>
    <source>
        <strain evidence="2">PSN309</strain>
    </source>
</reference>
<name>A0AAN7ACK1_9PEZI</name>